<evidence type="ECO:0000313" key="2">
    <source>
        <dbReference type="Proteomes" id="UP000247485"/>
    </source>
</evidence>
<dbReference type="Gene3D" id="3.40.630.30">
    <property type="match status" value="1"/>
</dbReference>
<proteinExistence type="predicted"/>
<sequence length="357" mass="41390">MENLYYTQFSHIDFNDPFFDSLNNDYPDFAGWIDKKKNDPSALAYVLFNEQNNIEGFLYLKIENENVTDVTPQLPMRKHLKVGTFKFESRGTLRGERFIKKIFDHALECDADDIYVTVYPKHAYLIRLFKSFGFDIVGSKGPDDNAEDVLLKEMHNVQLTGDIVNDYPFMHHSDSNRKFILSVDPHYHTNLFPDSILRTESPSIVSDVSHTNSIRKIYICAMHGVTSFRPNDLVLIYRTNKGLSGSAYYNSVITSLCVVSNIRHIDEFDTEDSFINYCKKYSVFDIKDLSYFYRSKKYPFIVSFTYNLAFPKRPNRAKLITEVGLNPNAYWGVLDLSDQQFEHIIKLGEVDESVIVN</sequence>
<organism evidence="1 2">
    <name type="scientific">Klebsiella oxytoca</name>
    <dbReference type="NCBI Taxonomy" id="571"/>
    <lineage>
        <taxon>Bacteria</taxon>
        <taxon>Pseudomonadati</taxon>
        <taxon>Pseudomonadota</taxon>
        <taxon>Gammaproteobacteria</taxon>
        <taxon>Enterobacterales</taxon>
        <taxon>Enterobacteriaceae</taxon>
        <taxon>Klebsiella/Raoultella group</taxon>
        <taxon>Klebsiella</taxon>
    </lineage>
</organism>
<dbReference type="RefSeq" id="WP_110275290.1">
    <property type="nucleotide sequence ID" value="NZ_QJJG01000012.1"/>
</dbReference>
<evidence type="ECO:0000313" key="1">
    <source>
        <dbReference type="EMBL" id="PXW43261.1"/>
    </source>
</evidence>
<gene>
    <name evidence="1" type="ORF">DET57_112136</name>
</gene>
<comment type="caution">
    <text evidence="1">The sequence shown here is derived from an EMBL/GenBank/DDBJ whole genome shotgun (WGS) entry which is preliminary data.</text>
</comment>
<dbReference type="SUPFAM" id="SSF55729">
    <property type="entry name" value="Acyl-CoA N-acyltransferases (Nat)"/>
    <property type="match status" value="1"/>
</dbReference>
<dbReference type="AlphaFoldDB" id="A0A318FLW7"/>
<name>A0A318FLW7_KLEOX</name>
<dbReference type="InterPro" id="IPR016181">
    <property type="entry name" value="Acyl_CoA_acyltransferase"/>
</dbReference>
<accession>A0A318FLW7</accession>
<dbReference type="Proteomes" id="UP000247485">
    <property type="component" value="Unassembled WGS sequence"/>
</dbReference>
<evidence type="ECO:0008006" key="3">
    <source>
        <dbReference type="Google" id="ProtNLM"/>
    </source>
</evidence>
<reference evidence="1 2" key="1">
    <citation type="submission" date="2018-05" db="EMBL/GenBank/DDBJ databases">
        <title>Freshwater and sediment microbial communities from various areas in North America, analyzing microbe dynamics in response to fracking.</title>
        <authorList>
            <person name="Lamendella R."/>
        </authorList>
    </citation>
    <scope>NUCLEOTIDE SEQUENCE [LARGE SCALE GENOMIC DNA]</scope>
    <source>
        <strain evidence="1 2">67</strain>
    </source>
</reference>
<protein>
    <recommendedName>
        <fullName evidence="3">N-acetyltransferase</fullName>
    </recommendedName>
</protein>
<dbReference type="EMBL" id="QJJG01000012">
    <property type="protein sequence ID" value="PXW43261.1"/>
    <property type="molecule type" value="Genomic_DNA"/>
</dbReference>